<feature type="transmembrane region" description="Helical" evidence="6">
    <location>
        <begin position="598"/>
        <end position="619"/>
    </location>
</feature>
<evidence type="ECO:0000256" key="3">
    <source>
        <dbReference type="ARBA" id="ARBA00022692"/>
    </source>
</evidence>
<reference evidence="7" key="1">
    <citation type="submission" date="2024-06" db="EMBL/GenBank/DDBJ databases">
        <authorList>
            <person name="Sun Y."/>
        </authorList>
    </citation>
    <scope>NUCLEOTIDE SEQUENCE</scope>
    <source>
        <strain evidence="7">IGA1.0</strain>
    </source>
</reference>
<evidence type="ECO:0000256" key="4">
    <source>
        <dbReference type="ARBA" id="ARBA00022989"/>
    </source>
</evidence>
<dbReference type="InterPro" id="IPR045035">
    <property type="entry name" value="YSL-like"/>
</dbReference>
<feature type="transmembrane region" description="Helical" evidence="6">
    <location>
        <begin position="72"/>
        <end position="96"/>
    </location>
</feature>
<evidence type="ECO:0000256" key="6">
    <source>
        <dbReference type="SAM" id="Phobius"/>
    </source>
</evidence>
<dbReference type="RefSeq" id="WP_007805863.1">
    <property type="nucleotide sequence ID" value="NZ_CP157948.1"/>
</dbReference>
<dbReference type="GO" id="GO:0035673">
    <property type="term" value="F:oligopeptide transmembrane transporter activity"/>
    <property type="evidence" value="ECO:0007669"/>
    <property type="project" value="InterPro"/>
</dbReference>
<dbReference type="InterPro" id="IPR004813">
    <property type="entry name" value="OPT"/>
</dbReference>
<accession>A0AAU7QJI1</accession>
<keyword evidence="5 6" id="KW-0472">Membrane</keyword>
<feature type="transmembrane region" description="Helical" evidence="6">
    <location>
        <begin position="102"/>
        <end position="123"/>
    </location>
</feature>
<dbReference type="Pfam" id="PF03169">
    <property type="entry name" value="OPT"/>
    <property type="match status" value="1"/>
</dbReference>
<sequence>MSAKPASISAPRTELTVRGLIIGIVITLVFTAANVFFGLKAGLTFATSIPAAVISMAILRNFRNSTIQENNIVQTIASSAGTLSAIIFVLPGLVMVGWWTGFPFWITFGICATGGILGVMYTIPLRRALVTDSNLPYPEGVACAEVLKVGGGDDAESTAEEGSKAGLLAVMGGSVVSALFAIVVATRVFGSNVAQYFRLDDRGSATGYDFNLSFALLAVGHLVGLWVGLAMLFGAVIAWGWAVPHYTGLLGATGAAADVAQAAWSSKVRFIGAGTIGVAAIWTLAKLVKPVIGGLAAAMASSRARKSGQGASLPRTELDMPIGIVGLVSLLCLLPIAWLLGDFAGDTGLGDHLGLLLAGGLVFVVVMGFLVSAVCGYMAGLIGSSNSPLSGVGILVVIVAALLLVAGVQSQLPVSAGKGLVAFALFATSIVFSVATIANNNLQDLKTGQLVDATPWKQQVALVAGVLVGAAVIPPVLDLVNQAYGFAGMPGVDPARALAAPQAGLISALAQGVIQGNIDWSLIILGGAIGVALIIIDAVLGRSSKSASLPPLAVGLGIYLPTSTTLMVVVGAIVGWYFDKRADRARDPEATKQLGVLLASGMIVGESIIGVVIAAIVVFSGKEAPLALVGSGFANAAIWIGGIAFIAVNVALYRWVARLGRAPTAG</sequence>
<dbReference type="NCBIfam" id="TIGR00733">
    <property type="entry name" value="OPT family oligopeptide transporter"/>
    <property type="match status" value="1"/>
</dbReference>
<dbReference type="NCBIfam" id="TIGR00728">
    <property type="entry name" value="OPT_sfam"/>
    <property type="match status" value="1"/>
</dbReference>
<feature type="transmembrane region" description="Helical" evidence="6">
    <location>
        <begin position="552"/>
        <end position="578"/>
    </location>
</feature>
<keyword evidence="2" id="KW-0813">Transport</keyword>
<dbReference type="AlphaFoldDB" id="A0AAU7QJI1"/>
<feature type="transmembrane region" description="Helical" evidence="6">
    <location>
        <begin position="210"/>
        <end position="239"/>
    </location>
</feature>
<feature type="transmembrane region" description="Helical" evidence="6">
    <location>
        <begin position="389"/>
        <end position="408"/>
    </location>
</feature>
<dbReference type="PANTHER" id="PTHR31645:SF0">
    <property type="entry name" value="OLIGOPEPTIDE TRANSPORTER YGL114W-RELATED"/>
    <property type="match status" value="1"/>
</dbReference>
<evidence type="ECO:0000256" key="5">
    <source>
        <dbReference type="ARBA" id="ARBA00023136"/>
    </source>
</evidence>
<feature type="transmembrane region" description="Helical" evidence="6">
    <location>
        <begin position="20"/>
        <end position="37"/>
    </location>
</feature>
<feature type="transmembrane region" description="Helical" evidence="6">
    <location>
        <begin position="460"/>
        <end position="477"/>
    </location>
</feature>
<feature type="transmembrane region" description="Helical" evidence="6">
    <location>
        <begin position="167"/>
        <end position="190"/>
    </location>
</feature>
<feature type="transmembrane region" description="Helical" evidence="6">
    <location>
        <begin position="320"/>
        <end position="341"/>
    </location>
</feature>
<feature type="transmembrane region" description="Helical" evidence="6">
    <location>
        <begin position="626"/>
        <end position="653"/>
    </location>
</feature>
<feature type="transmembrane region" description="Helical" evidence="6">
    <location>
        <begin position="520"/>
        <end position="540"/>
    </location>
</feature>
<feature type="transmembrane region" description="Helical" evidence="6">
    <location>
        <begin position="420"/>
        <end position="439"/>
    </location>
</feature>
<feature type="transmembrane region" description="Helical" evidence="6">
    <location>
        <begin position="353"/>
        <end position="377"/>
    </location>
</feature>
<dbReference type="EMBL" id="CP157948">
    <property type="protein sequence ID" value="XBS88758.1"/>
    <property type="molecule type" value="Genomic_DNA"/>
</dbReference>
<proteinExistence type="predicted"/>
<feature type="transmembrane region" description="Helical" evidence="6">
    <location>
        <begin position="43"/>
        <end position="60"/>
    </location>
</feature>
<dbReference type="GO" id="GO:0016020">
    <property type="term" value="C:membrane"/>
    <property type="evidence" value="ECO:0007669"/>
    <property type="project" value="UniProtKB-SubCell"/>
</dbReference>
<dbReference type="PANTHER" id="PTHR31645">
    <property type="entry name" value="OLIGOPEPTIDE TRANSPORTER YGL114W-RELATED"/>
    <property type="match status" value="1"/>
</dbReference>
<evidence type="ECO:0000256" key="1">
    <source>
        <dbReference type="ARBA" id="ARBA00004141"/>
    </source>
</evidence>
<feature type="transmembrane region" description="Helical" evidence="6">
    <location>
        <begin position="270"/>
        <end position="299"/>
    </location>
</feature>
<evidence type="ECO:0000313" key="7">
    <source>
        <dbReference type="EMBL" id="XBS88758.1"/>
    </source>
</evidence>
<evidence type="ECO:0000256" key="2">
    <source>
        <dbReference type="ARBA" id="ARBA00022448"/>
    </source>
</evidence>
<dbReference type="InterPro" id="IPR004814">
    <property type="entry name" value="Oligopep_transpt"/>
</dbReference>
<organism evidence="7">
    <name type="scientific">Rhodanobacter sp. IGA1.0</name>
    <dbReference type="NCBI Taxonomy" id="3158582"/>
    <lineage>
        <taxon>Bacteria</taxon>
        <taxon>Pseudomonadati</taxon>
        <taxon>Pseudomonadota</taxon>
        <taxon>Gammaproteobacteria</taxon>
        <taxon>Lysobacterales</taxon>
        <taxon>Rhodanobacteraceae</taxon>
        <taxon>Rhodanobacter</taxon>
    </lineage>
</organism>
<gene>
    <name evidence="7" type="ORF">ABNK63_10100</name>
</gene>
<keyword evidence="4 6" id="KW-1133">Transmembrane helix</keyword>
<keyword evidence="3 6" id="KW-0812">Transmembrane</keyword>
<protein>
    <submittedName>
        <fullName evidence="7">Oligopeptide transporter, OPT family</fullName>
    </submittedName>
</protein>
<name>A0AAU7QJI1_9GAMM</name>
<comment type="subcellular location">
    <subcellularLocation>
        <location evidence="1">Membrane</location>
        <topology evidence="1">Multi-pass membrane protein</topology>
    </subcellularLocation>
</comment>